<dbReference type="Proteomes" id="UP000043316">
    <property type="component" value="Unassembled WGS sequence"/>
</dbReference>
<accession>A0A0H5LR88</accession>
<evidence type="ECO:0000256" key="1">
    <source>
        <dbReference type="ARBA" id="ARBA00004453"/>
    </source>
</evidence>
<evidence type="ECO:0000256" key="2">
    <source>
        <dbReference type="ARBA" id="ARBA00009035"/>
    </source>
</evidence>
<dbReference type="GO" id="GO:0043590">
    <property type="term" value="C:bacterial nucleoid"/>
    <property type="evidence" value="ECO:0007669"/>
    <property type="project" value="TreeGrafter"/>
</dbReference>
<dbReference type="Pfam" id="PF04245">
    <property type="entry name" value="NA37"/>
    <property type="match status" value="1"/>
</dbReference>
<name>A0A0H5LR88_YERIN</name>
<dbReference type="PANTHER" id="PTHR38772:SF1">
    <property type="entry name" value="NUCLEOID-ASSOCIATED PROTEIN YEJK"/>
    <property type="match status" value="1"/>
</dbReference>
<dbReference type="EMBL" id="CWJI01000001">
    <property type="protein sequence ID" value="CRY53594.1"/>
    <property type="molecule type" value="Genomic_DNA"/>
</dbReference>
<protein>
    <submittedName>
        <fullName evidence="4">Nucleoid-associated protein NdpA</fullName>
    </submittedName>
</protein>
<sequence length="361" mass="40625">MTFQLRHCVIHELAKESGKLRVEDIIKPVLPTDDKYVQELVKSLNDLIGKKENQAARGTFDTEEPTYKVPNAFQDYYNGRAESDSFHTFSTVCMNELTRQAKDPSRVAASGGAIVFAHYTSGTSNFMLITMVKQKEALRLDENLKPVGSVQIDMAKIHQAARVNFDRYHQYEVLPEEEKPTYLAFVSPKINQDASGYFVAALGCSDSVPSAKATDGALNGVKQYFEANKELTAYKNQAYDAVLNYLTLKEDGKLASLTEIDHAVRGIVPAEKHEYMDNFITYLNCEEIGLPLEFSINRAVLGRRAKVKAKSNGWELNFERRFFGTTPGSVIQYNRADKKLIISKLDDNTIQKLEAVLKERA</sequence>
<dbReference type="RefSeq" id="WP_053008816.1">
    <property type="nucleotide sequence ID" value="NZ_CWJI01000001.1"/>
</dbReference>
<organism evidence="4 5">
    <name type="scientific">Yersinia intermedia</name>
    <dbReference type="NCBI Taxonomy" id="631"/>
    <lineage>
        <taxon>Bacteria</taxon>
        <taxon>Pseudomonadati</taxon>
        <taxon>Pseudomonadota</taxon>
        <taxon>Gammaproteobacteria</taxon>
        <taxon>Enterobacterales</taxon>
        <taxon>Yersiniaceae</taxon>
        <taxon>Yersinia</taxon>
    </lineage>
</organism>
<evidence type="ECO:0000313" key="5">
    <source>
        <dbReference type="Proteomes" id="UP000043316"/>
    </source>
</evidence>
<evidence type="ECO:0000313" key="4">
    <source>
        <dbReference type="EMBL" id="CRY53594.1"/>
    </source>
</evidence>
<dbReference type="InterPro" id="IPR007358">
    <property type="entry name" value="Nucleoid_associated_NdpA"/>
</dbReference>
<comment type="similarity">
    <text evidence="2">Belongs to the YejK family.</text>
</comment>
<comment type="subcellular location">
    <subcellularLocation>
        <location evidence="1">Cytoplasm</location>
        <location evidence="1">Nucleoid</location>
    </subcellularLocation>
</comment>
<dbReference type="GO" id="GO:0003690">
    <property type="term" value="F:double-stranded DNA binding"/>
    <property type="evidence" value="ECO:0007669"/>
    <property type="project" value="TreeGrafter"/>
</dbReference>
<proteinExistence type="inferred from homology"/>
<evidence type="ECO:0000256" key="3">
    <source>
        <dbReference type="ARBA" id="ARBA00022490"/>
    </source>
</evidence>
<dbReference type="GO" id="GO:0003727">
    <property type="term" value="F:single-stranded RNA binding"/>
    <property type="evidence" value="ECO:0007669"/>
    <property type="project" value="TreeGrafter"/>
</dbReference>
<dbReference type="PANTHER" id="PTHR38772">
    <property type="match status" value="1"/>
</dbReference>
<gene>
    <name evidence="4" type="ORF">ERS008476_00493</name>
</gene>
<dbReference type="AlphaFoldDB" id="A0A0H5LR88"/>
<reference evidence="5" key="1">
    <citation type="submission" date="2015-03" db="EMBL/GenBank/DDBJ databases">
        <authorList>
            <consortium name="Pathogen Informatics"/>
        </authorList>
    </citation>
    <scope>NUCLEOTIDE SEQUENCE [LARGE SCALE GENOMIC DNA]</scope>
    <source>
        <strain evidence="5">R148</strain>
    </source>
</reference>
<keyword evidence="3" id="KW-0963">Cytoplasm</keyword>